<dbReference type="EMBL" id="BLKX01000001">
    <property type="protein sequence ID" value="GFG79127.1"/>
    <property type="molecule type" value="Genomic_DNA"/>
</dbReference>
<evidence type="ECO:0008006" key="3">
    <source>
        <dbReference type="Google" id="ProtNLM"/>
    </source>
</evidence>
<proteinExistence type="predicted"/>
<organism evidence="1 2">
    <name type="scientific">Mycobacterium paragordonae</name>
    <dbReference type="NCBI Taxonomy" id="1389713"/>
    <lineage>
        <taxon>Bacteria</taxon>
        <taxon>Bacillati</taxon>
        <taxon>Actinomycetota</taxon>
        <taxon>Actinomycetes</taxon>
        <taxon>Mycobacteriales</taxon>
        <taxon>Mycobacteriaceae</taxon>
        <taxon>Mycobacterium</taxon>
    </lineage>
</organism>
<accession>A0ABQ1C4C7</accession>
<sequence>MTLSQVRPIWAADFSLNAIWVATGESPEWIARRTDALLSTLAYALSIPSWETPQHQEWRGTPEALADIVRSHVTTGTFGDPEPESGYLFTVSGKGPAAALHVQVSAGSRSQGRRVPLHAIAIDVREIAPGGVTAEMGDALCAAVAEAWTPAALSLSDLLVTRTARRGGWKIPVGYRTWVNTELGTISQLEEGLTSTELAGGMLISAPDEWPADRVVAAMTATLAANGLEEIPH</sequence>
<dbReference type="Proteomes" id="UP000465240">
    <property type="component" value="Unassembled WGS sequence"/>
</dbReference>
<dbReference type="RefSeq" id="WP_242460436.1">
    <property type="nucleotide sequence ID" value="NZ_BLKX01000001.1"/>
</dbReference>
<gene>
    <name evidence="1" type="ORF">MPRG_24030</name>
</gene>
<name>A0ABQ1C4C7_9MYCO</name>
<evidence type="ECO:0000313" key="2">
    <source>
        <dbReference type="Proteomes" id="UP000465240"/>
    </source>
</evidence>
<protein>
    <recommendedName>
        <fullName evidence="3">ESX secretion-associated protein EspG</fullName>
    </recommendedName>
</protein>
<comment type="caution">
    <text evidence="1">The sequence shown here is derived from an EMBL/GenBank/DDBJ whole genome shotgun (WGS) entry which is preliminary data.</text>
</comment>
<keyword evidence="2" id="KW-1185">Reference proteome</keyword>
<reference evidence="1 2" key="1">
    <citation type="journal article" date="2019" name="Emerg. Microbes Infect.">
        <title>Comprehensive subspecies identification of 175 nontuberculous mycobacteria species based on 7547 genomic profiles.</title>
        <authorList>
            <person name="Matsumoto Y."/>
            <person name="Kinjo T."/>
            <person name="Motooka D."/>
            <person name="Nabeya D."/>
            <person name="Jung N."/>
            <person name="Uechi K."/>
            <person name="Horii T."/>
            <person name="Iida T."/>
            <person name="Fujita J."/>
            <person name="Nakamura S."/>
        </authorList>
    </citation>
    <scope>NUCLEOTIDE SEQUENCE [LARGE SCALE GENOMIC DNA]</scope>
    <source>
        <strain evidence="1 2">JCM 18565</strain>
    </source>
</reference>
<evidence type="ECO:0000313" key="1">
    <source>
        <dbReference type="EMBL" id="GFG79127.1"/>
    </source>
</evidence>